<dbReference type="Gene3D" id="3.40.630.30">
    <property type="match status" value="1"/>
</dbReference>
<comment type="caution">
    <text evidence="2">The sequence shown here is derived from an EMBL/GenBank/DDBJ whole genome shotgun (WGS) entry which is preliminary data.</text>
</comment>
<organism evidence="2 3">
    <name type="scientific">Paenibacillus sepulcri</name>
    <dbReference type="NCBI Taxonomy" id="359917"/>
    <lineage>
        <taxon>Bacteria</taxon>
        <taxon>Bacillati</taxon>
        <taxon>Bacillota</taxon>
        <taxon>Bacilli</taxon>
        <taxon>Bacillales</taxon>
        <taxon>Paenibacillaceae</taxon>
        <taxon>Paenibacillus</taxon>
    </lineage>
</organism>
<keyword evidence="3" id="KW-1185">Reference proteome</keyword>
<accession>A0ABS7C722</accession>
<feature type="domain" description="N-acetyltransferase" evidence="1">
    <location>
        <begin position="26"/>
        <end position="157"/>
    </location>
</feature>
<sequence>MPDMLVKLYELPEGESPAEYTERTGVTIRRALAPELLTIAEWVEKHFSKSWRSECMVAISQAPVSCYIAVKDGQLLGFACYDATCKGFFGPTGVDEQVRGLGIGKQLFLETLRGMREAGYGYGVIGGAGPVDFYAKVVGATVIEGSVPGIYKGMLRN</sequence>
<gene>
    <name evidence="2" type="ORF">K0U00_21970</name>
</gene>
<dbReference type="EMBL" id="JAHZIK010000645">
    <property type="protein sequence ID" value="MBW7456709.1"/>
    <property type="molecule type" value="Genomic_DNA"/>
</dbReference>
<dbReference type="RefSeq" id="WP_210037265.1">
    <property type="nucleotide sequence ID" value="NZ_JBHLVU010000004.1"/>
</dbReference>
<dbReference type="PROSITE" id="PS51186">
    <property type="entry name" value="GNAT"/>
    <property type="match status" value="1"/>
</dbReference>
<dbReference type="InterPro" id="IPR016181">
    <property type="entry name" value="Acyl_CoA_acyltransferase"/>
</dbReference>
<dbReference type="CDD" id="cd04301">
    <property type="entry name" value="NAT_SF"/>
    <property type="match status" value="1"/>
</dbReference>
<evidence type="ECO:0000313" key="3">
    <source>
        <dbReference type="Proteomes" id="UP001519887"/>
    </source>
</evidence>
<dbReference type="SUPFAM" id="SSF55729">
    <property type="entry name" value="Acyl-CoA N-acyltransferases (Nat)"/>
    <property type="match status" value="1"/>
</dbReference>
<reference evidence="2 3" key="1">
    <citation type="submission" date="2021-07" db="EMBL/GenBank/DDBJ databases">
        <title>Paenibacillus radiodurans sp. nov., isolated from the southeastern edge of Tengger Desert.</title>
        <authorList>
            <person name="Zhang G."/>
        </authorList>
    </citation>
    <scope>NUCLEOTIDE SEQUENCE [LARGE SCALE GENOMIC DNA]</scope>
    <source>
        <strain evidence="2 3">CCM 7311</strain>
    </source>
</reference>
<protein>
    <submittedName>
        <fullName evidence="2">GNAT family N-acetyltransferase</fullName>
    </submittedName>
</protein>
<name>A0ABS7C722_9BACL</name>
<dbReference type="Pfam" id="PF00583">
    <property type="entry name" value="Acetyltransf_1"/>
    <property type="match status" value="1"/>
</dbReference>
<dbReference type="InterPro" id="IPR000182">
    <property type="entry name" value="GNAT_dom"/>
</dbReference>
<evidence type="ECO:0000313" key="2">
    <source>
        <dbReference type="EMBL" id="MBW7456709.1"/>
    </source>
</evidence>
<evidence type="ECO:0000259" key="1">
    <source>
        <dbReference type="PROSITE" id="PS51186"/>
    </source>
</evidence>
<proteinExistence type="predicted"/>
<dbReference type="Proteomes" id="UP001519887">
    <property type="component" value="Unassembled WGS sequence"/>
</dbReference>